<dbReference type="AlphaFoldDB" id="A0AAE6EHI8"/>
<dbReference type="Pfam" id="PF00990">
    <property type="entry name" value="GGDEF"/>
    <property type="match status" value="1"/>
</dbReference>
<dbReference type="InterPro" id="IPR035965">
    <property type="entry name" value="PAS-like_dom_sf"/>
</dbReference>
<organism evidence="2 3">
    <name type="scientific">Agrobacterium tumefaciens</name>
    <dbReference type="NCBI Taxonomy" id="358"/>
    <lineage>
        <taxon>Bacteria</taxon>
        <taxon>Pseudomonadati</taxon>
        <taxon>Pseudomonadota</taxon>
        <taxon>Alphaproteobacteria</taxon>
        <taxon>Hyphomicrobiales</taxon>
        <taxon>Rhizobiaceae</taxon>
        <taxon>Rhizobium/Agrobacterium group</taxon>
        <taxon>Agrobacterium</taxon>
        <taxon>Agrobacterium tumefaciens complex</taxon>
    </lineage>
</organism>
<evidence type="ECO:0000259" key="1">
    <source>
        <dbReference type="PROSITE" id="PS50887"/>
    </source>
</evidence>
<dbReference type="Gene3D" id="3.30.70.270">
    <property type="match status" value="1"/>
</dbReference>
<dbReference type="PANTHER" id="PTHR44757:SF2">
    <property type="entry name" value="BIOFILM ARCHITECTURE MAINTENANCE PROTEIN MBAA"/>
    <property type="match status" value="1"/>
</dbReference>
<name>A0AAE6EHI8_AGRTU</name>
<dbReference type="InterPro" id="IPR029787">
    <property type="entry name" value="Nucleotide_cyclase"/>
</dbReference>
<dbReference type="EMBL" id="CP039899">
    <property type="protein sequence ID" value="QCL82534.1"/>
    <property type="molecule type" value="Genomic_DNA"/>
</dbReference>
<geneLocation type="plasmid" evidence="3">
    <name>patcfbp5877a</name>
</geneLocation>
<dbReference type="CDD" id="cd01949">
    <property type="entry name" value="GGDEF"/>
    <property type="match status" value="1"/>
</dbReference>
<sequence length="317" mass="35634">MKELFERAENGRLVSHRDLHIILDAVPVPLSWATLSDGRIQFVNRAFKRVFSYEDDSFLTVDDWIDNAYVDQSERADARQRWRTVWTIAEEGISEVDVQELRVCCGDGKILTVQHRGILLHDIGIGIATFEDVTARKVAEEALSRFSFEDPLTGAGNRRALQAQWSIETTAAAGEPSQHLAVLIVDLDDFKPINDTLGHDCGDAVLKAVACRLRECTRRSDLLFRIGGDEFVLLVPGLSVRETEIVCRRVGYAFDKPFKCAEMEVSVGATIGASLWPRDGDDLREVLRRADNALYRLKKTGKGGWEWYVPLLNNNSV</sequence>
<dbReference type="PANTHER" id="PTHR44757">
    <property type="entry name" value="DIGUANYLATE CYCLASE DGCP"/>
    <property type="match status" value="1"/>
</dbReference>
<dbReference type="Gene3D" id="3.30.450.20">
    <property type="entry name" value="PAS domain"/>
    <property type="match status" value="1"/>
</dbReference>
<evidence type="ECO:0000313" key="3">
    <source>
        <dbReference type="Proteomes" id="UP000298579"/>
    </source>
</evidence>
<dbReference type="SUPFAM" id="SSF55785">
    <property type="entry name" value="PYP-like sensor domain (PAS domain)"/>
    <property type="match status" value="1"/>
</dbReference>
<proteinExistence type="predicted"/>
<dbReference type="RefSeq" id="WP_080830558.1">
    <property type="nucleotide sequence ID" value="NZ_CP039890.1"/>
</dbReference>
<gene>
    <name evidence="2" type="ORF">CFBP5877_25840</name>
</gene>
<dbReference type="SUPFAM" id="SSF55073">
    <property type="entry name" value="Nucleotide cyclase"/>
    <property type="match status" value="1"/>
</dbReference>
<evidence type="ECO:0000313" key="2">
    <source>
        <dbReference type="EMBL" id="QCL82534.1"/>
    </source>
</evidence>
<dbReference type="InterPro" id="IPR043128">
    <property type="entry name" value="Rev_trsase/Diguanyl_cyclase"/>
</dbReference>
<dbReference type="SMART" id="SM00267">
    <property type="entry name" value="GGDEF"/>
    <property type="match status" value="1"/>
</dbReference>
<dbReference type="PROSITE" id="PS50887">
    <property type="entry name" value="GGDEF"/>
    <property type="match status" value="1"/>
</dbReference>
<feature type="domain" description="GGDEF" evidence="1">
    <location>
        <begin position="178"/>
        <end position="310"/>
    </location>
</feature>
<dbReference type="NCBIfam" id="TIGR00254">
    <property type="entry name" value="GGDEF"/>
    <property type="match status" value="1"/>
</dbReference>
<dbReference type="Proteomes" id="UP000298579">
    <property type="component" value="Plasmid pAtCFBP5877a"/>
</dbReference>
<reference evidence="2 3" key="1">
    <citation type="submission" date="2019-04" db="EMBL/GenBank/DDBJ databases">
        <title>Complete genome sequence of Agrobacterium tumefaciens CFBP5877.</title>
        <authorList>
            <person name="Huang Y.-Y."/>
            <person name="Chiang H.-Y."/>
            <person name="Chou L."/>
            <person name="Lai E.-M."/>
            <person name="Kuo C.-H."/>
        </authorList>
    </citation>
    <scope>NUCLEOTIDE SEQUENCE [LARGE SCALE GENOMIC DNA]</scope>
    <source>
        <strain evidence="2 3">CFBP5877</strain>
        <plasmid evidence="3">patcfbp5877a</plasmid>
    </source>
</reference>
<dbReference type="InterPro" id="IPR052155">
    <property type="entry name" value="Biofilm_reg_signaling"/>
</dbReference>
<protein>
    <submittedName>
        <fullName evidence="2">Diguanylate cyclase</fullName>
    </submittedName>
</protein>
<keyword evidence="2" id="KW-0614">Plasmid</keyword>
<dbReference type="InterPro" id="IPR000160">
    <property type="entry name" value="GGDEF_dom"/>
</dbReference>
<accession>A0AAE6EHI8</accession>